<dbReference type="RefSeq" id="WP_087007094.1">
    <property type="nucleotide sequence ID" value="NZ_FWFF01000014.1"/>
</dbReference>
<feature type="domain" description="PdxS/SNZ N-terminal" evidence="10">
    <location>
        <begin position="23"/>
        <end position="224"/>
    </location>
</feature>
<evidence type="ECO:0000256" key="3">
    <source>
        <dbReference type="ARBA" id="ARBA00022898"/>
    </source>
</evidence>
<evidence type="ECO:0000313" key="12">
    <source>
        <dbReference type="Proteomes" id="UP000196581"/>
    </source>
</evidence>
<dbReference type="InterPro" id="IPR001852">
    <property type="entry name" value="PdxS/SNZ"/>
</dbReference>
<comment type="catalytic activity">
    <reaction evidence="6 8">
        <text>aldehydo-D-ribose 5-phosphate + D-glyceraldehyde 3-phosphate + L-glutamine = pyridoxal 5'-phosphate + L-glutamate + phosphate + 3 H2O + H(+)</text>
        <dbReference type="Rhea" id="RHEA:31507"/>
        <dbReference type="ChEBI" id="CHEBI:15377"/>
        <dbReference type="ChEBI" id="CHEBI:15378"/>
        <dbReference type="ChEBI" id="CHEBI:29985"/>
        <dbReference type="ChEBI" id="CHEBI:43474"/>
        <dbReference type="ChEBI" id="CHEBI:58273"/>
        <dbReference type="ChEBI" id="CHEBI:58359"/>
        <dbReference type="ChEBI" id="CHEBI:59776"/>
        <dbReference type="ChEBI" id="CHEBI:597326"/>
        <dbReference type="EC" id="4.3.3.6"/>
    </reaction>
</comment>
<evidence type="ECO:0000259" key="10">
    <source>
        <dbReference type="Pfam" id="PF01680"/>
    </source>
</evidence>
<comment type="subunit">
    <text evidence="7">Homohexamer and homododecamer. In the presence of PdxT, forms a dodecamer of heterodimers.</text>
</comment>
<keyword evidence="4 8" id="KW-0456">Lyase</keyword>
<name>A0A1X6XFX1_9MICO</name>
<dbReference type="FunFam" id="3.20.20.70:FF:000001">
    <property type="entry name" value="Pyridoxine biosynthesis protein PDX1"/>
    <property type="match status" value="1"/>
</dbReference>
<comment type="pathway">
    <text evidence="1 8">Cofactor biosynthesis; pyridoxal 5'-phosphate biosynthesis.</text>
</comment>
<evidence type="ECO:0000256" key="9">
    <source>
        <dbReference type="PROSITE-ProRule" id="PRU00481"/>
    </source>
</evidence>
<organism evidence="11 12">
    <name type="scientific">Brevibacterium yomogidense</name>
    <dbReference type="NCBI Taxonomy" id="946573"/>
    <lineage>
        <taxon>Bacteria</taxon>
        <taxon>Bacillati</taxon>
        <taxon>Actinomycetota</taxon>
        <taxon>Actinomycetes</taxon>
        <taxon>Micrococcales</taxon>
        <taxon>Brevibacteriaceae</taxon>
        <taxon>Brevibacterium</taxon>
    </lineage>
</organism>
<proteinExistence type="inferred from homology"/>
<dbReference type="PANTHER" id="PTHR31829">
    <property type="entry name" value="PYRIDOXAL 5'-PHOSPHATE SYNTHASE SUBUNIT SNZ1-RELATED"/>
    <property type="match status" value="1"/>
</dbReference>
<dbReference type="NCBIfam" id="NF003215">
    <property type="entry name" value="PRK04180.1"/>
    <property type="match status" value="1"/>
</dbReference>
<comment type="similarity">
    <text evidence="2 8 9">Belongs to the PdxS/SNZ family.</text>
</comment>
<dbReference type="PROSITE" id="PS51129">
    <property type="entry name" value="PDXS_SNZ_2"/>
    <property type="match status" value="1"/>
</dbReference>
<dbReference type="InterPro" id="IPR033755">
    <property type="entry name" value="PdxS/SNZ_N"/>
</dbReference>
<dbReference type="EMBL" id="FWFF01000014">
    <property type="protein sequence ID" value="SLM98030.1"/>
    <property type="molecule type" value="Genomic_DNA"/>
</dbReference>
<dbReference type="InterPro" id="IPR013785">
    <property type="entry name" value="Aldolase_TIM"/>
</dbReference>
<feature type="binding site" evidence="8">
    <location>
        <position position="177"/>
    </location>
    <ligand>
        <name>D-glyceraldehyde 3-phosphate</name>
        <dbReference type="ChEBI" id="CHEBI:59776"/>
    </ligand>
</feature>
<feature type="binding site" evidence="8">
    <location>
        <position position="36"/>
    </location>
    <ligand>
        <name>D-ribose 5-phosphate</name>
        <dbReference type="ChEBI" id="CHEBI:78346"/>
    </ligand>
</feature>
<accession>A0A1X6XFX1</accession>
<dbReference type="SUPFAM" id="SSF51366">
    <property type="entry name" value="Ribulose-phoshate binding barrel"/>
    <property type="match status" value="1"/>
</dbReference>
<dbReference type="GO" id="GO:0008615">
    <property type="term" value="P:pyridoxine biosynthetic process"/>
    <property type="evidence" value="ECO:0007669"/>
    <property type="project" value="TreeGrafter"/>
</dbReference>
<keyword evidence="11" id="KW-0328">Glycosyltransferase</keyword>
<feature type="binding site" evidence="8">
    <location>
        <begin position="247"/>
        <end position="248"/>
    </location>
    <ligand>
        <name>D-ribose 5-phosphate</name>
        <dbReference type="ChEBI" id="CHEBI:78346"/>
    </ligand>
</feature>
<feature type="binding site" evidence="8">
    <location>
        <position position="165"/>
    </location>
    <ligand>
        <name>D-ribose 5-phosphate</name>
        <dbReference type="ChEBI" id="CHEBI:78346"/>
    </ligand>
</feature>
<keyword evidence="12" id="KW-1185">Reference proteome</keyword>
<feature type="active site" description="Schiff-base intermediate with D-ribose 5-phosphate" evidence="8">
    <location>
        <position position="93"/>
    </location>
</feature>
<evidence type="ECO:0000256" key="6">
    <source>
        <dbReference type="ARBA" id="ARBA00047992"/>
    </source>
</evidence>
<dbReference type="PIRSF" id="PIRSF029271">
    <property type="entry name" value="Pdx1"/>
    <property type="match status" value="1"/>
</dbReference>
<sequence length="306" mass="31696">MTLTTETTTTTQRPAAAAAGSAKGLADRLKGGVIMDVVTAEQARIAEDAGAVAVMALERVPADIRAQGGVARMSDPDLIDGIIAAVSVPVMAKARIGHFVEAQVLQELGVDFIDESEVLSPADYVHHIGKRDFSVPFVCGATNLGEALRRISEGAQMIRSKGEAGTGDVSEATKHIRTITAEIASLRALAKDELYVAAKELQAPYDLVAEVAEAGRLPVPLFTAGGVATPADAAMMMQLGADGVFVGSGIFKSGNPAERARAIVRATESYTDPAVVAAASRGLGEAMVGISVADLPAPHRLAERGW</sequence>
<dbReference type="Pfam" id="PF01680">
    <property type="entry name" value="SOR_SNZ"/>
    <property type="match status" value="1"/>
</dbReference>
<dbReference type="AlphaFoldDB" id="A0A1X6XFX1"/>
<dbReference type="Gene3D" id="3.20.20.70">
    <property type="entry name" value="Aldolase class I"/>
    <property type="match status" value="1"/>
</dbReference>
<dbReference type="GO" id="GO:0036381">
    <property type="term" value="F:pyridoxal 5'-phosphate synthase (glutamine hydrolysing) activity"/>
    <property type="evidence" value="ECO:0007669"/>
    <property type="project" value="UniProtKB-UniRule"/>
</dbReference>
<protein>
    <recommendedName>
        <fullName evidence="8">Pyridoxal 5'-phosphate synthase subunit PdxS</fullName>
        <shortName evidence="8">PLP synthase subunit PdxS</shortName>
        <ecNumber evidence="8">4.3.3.6</ecNumber>
    </recommendedName>
    <alternativeName>
        <fullName evidence="8">Pdx1</fullName>
    </alternativeName>
</protein>
<dbReference type="InterPro" id="IPR011060">
    <property type="entry name" value="RibuloseP-bd_barrel"/>
</dbReference>
<dbReference type="CDD" id="cd04727">
    <property type="entry name" value="pdxS"/>
    <property type="match status" value="1"/>
</dbReference>
<feature type="binding site" evidence="8">
    <location>
        <position position="226"/>
    </location>
    <ligand>
        <name>D-ribose 5-phosphate</name>
        <dbReference type="ChEBI" id="CHEBI:78346"/>
    </ligand>
</feature>
<evidence type="ECO:0000256" key="5">
    <source>
        <dbReference type="ARBA" id="ARBA00023270"/>
    </source>
</evidence>
<evidence type="ECO:0000256" key="2">
    <source>
        <dbReference type="ARBA" id="ARBA00007281"/>
    </source>
</evidence>
<evidence type="ECO:0000256" key="4">
    <source>
        <dbReference type="ARBA" id="ARBA00023239"/>
    </source>
</evidence>
<evidence type="ECO:0000313" key="11">
    <source>
        <dbReference type="EMBL" id="SLM98030.1"/>
    </source>
</evidence>
<dbReference type="EC" id="4.3.3.6" evidence="8"/>
<keyword evidence="3 8" id="KW-0663">Pyridoxal phosphate</keyword>
<dbReference type="PROSITE" id="PS01235">
    <property type="entry name" value="PDXS_SNZ_1"/>
    <property type="match status" value="1"/>
</dbReference>
<dbReference type="Proteomes" id="UP000196581">
    <property type="component" value="Unassembled WGS sequence"/>
</dbReference>
<evidence type="ECO:0000256" key="7">
    <source>
        <dbReference type="ARBA" id="ARBA00061750"/>
    </source>
</evidence>
<keyword evidence="5 8" id="KW-0704">Schiff base</keyword>
<dbReference type="NCBIfam" id="TIGR00343">
    <property type="entry name" value="pyridoxal 5'-phosphate synthase lyase subunit PdxS"/>
    <property type="match status" value="1"/>
</dbReference>
<dbReference type="GO" id="GO:0042823">
    <property type="term" value="P:pyridoxal phosphate biosynthetic process"/>
    <property type="evidence" value="ECO:0007669"/>
    <property type="project" value="UniProtKB-UniRule"/>
</dbReference>
<keyword evidence="11" id="KW-0808">Transferase</keyword>
<evidence type="ECO:0000256" key="8">
    <source>
        <dbReference type="HAMAP-Rule" id="MF_01824"/>
    </source>
</evidence>
<comment type="function">
    <text evidence="8">Catalyzes the formation of pyridoxal 5'-phosphate from ribose 5-phosphate (RBP), glyceraldehyde 3-phosphate (G3P) and ammonia. The ammonia is provided by the PdxT subunit. Can also use ribulose 5-phosphate and dihydroxyacetone phosphate as substrates, resulting from enzyme-catalyzed isomerization of RBP and G3P, respectively.</text>
</comment>
<dbReference type="PANTHER" id="PTHR31829:SF0">
    <property type="entry name" value="PYRIDOXAL 5'-PHOSPHATE SYNTHASE SUBUNIT SNZ1-RELATED"/>
    <property type="match status" value="1"/>
</dbReference>
<dbReference type="GO" id="GO:0016757">
    <property type="term" value="F:glycosyltransferase activity"/>
    <property type="evidence" value="ECO:0007669"/>
    <property type="project" value="UniProtKB-KW"/>
</dbReference>
<reference evidence="12" key="1">
    <citation type="submission" date="2017-02" db="EMBL/GenBank/DDBJ databases">
        <authorList>
            <person name="Dridi B."/>
        </authorList>
    </citation>
    <scope>NUCLEOTIDE SEQUENCE [LARGE SCALE GENOMIC DNA]</scope>
    <source>
        <strain evidence="12">B Co 03.10</strain>
    </source>
</reference>
<keyword evidence="11" id="KW-0315">Glutamine amidotransferase</keyword>
<gene>
    <name evidence="8" type="primary">pdxS</name>
    <name evidence="11" type="ORF">FM105_08130</name>
</gene>
<evidence type="ECO:0000256" key="1">
    <source>
        <dbReference type="ARBA" id="ARBA00004737"/>
    </source>
</evidence>
<dbReference type="UniPathway" id="UPA00245"/>
<dbReference type="GO" id="GO:0006520">
    <property type="term" value="P:amino acid metabolic process"/>
    <property type="evidence" value="ECO:0007669"/>
    <property type="project" value="TreeGrafter"/>
</dbReference>
<dbReference type="HAMAP" id="MF_01824">
    <property type="entry name" value="PdxS"/>
    <property type="match status" value="1"/>
</dbReference>